<protein>
    <submittedName>
        <fullName evidence="1">NAD(P)-binding protein</fullName>
    </submittedName>
</protein>
<comment type="caution">
    <text evidence="1">The sequence shown here is derived from an EMBL/GenBank/DDBJ whole genome shotgun (WGS) entry which is preliminary data.</text>
</comment>
<organism evidence="1 2">
    <name type="scientific">Lindgomyces ingoldianus</name>
    <dbReference type="NCBI Taxonomy" id="673940"/>
    <lineage>
        <taxon>Eukaryota</taxon>
        <taxon>Fungi</taxon>
        <taxon>Dikarya</taxon>
        <taxon>Ascomycota</taxon>
        <taxon>Pezizomycotina</taxon>
        <taxon>Dothideomycetes</taxon>
        <taxon>Pleosporomycetidae</taxon>
        <taxon>Pleosporales</taxon>
        <taxon>Lindgomycetaceae</taxon>
        <taxon>Lindgomyces</taxon>
    </lineage>
</organism>
<dbReference type="Proteomes" id="UP000799755">
    <property type="component" value="Unassembled WGS sequence"/>
</dbReference>
<proteinExistence type="predicted"/>
<evidence type="ECO:0000313" key="2">
    <source>
        <dbReference type="Proteomes" id="UP000799755"/>
    </source>
</evidence>
<dbReference type="EMBL" id="MU003510">
    <property type="protein sequence ID" value="KAF2469717.1"/>
    <property type="molecule type" value="Genomic_DNA"/>
</dbReference>
<name>A0ACB6QUF8_9PLEO</name>
<keyword evidence="2" id="KW-1185">Reference proteome</keyword>
<accession>A0ACB6QUF8</accession>
<evidence type="ECO:0000313" key="1">
    <source>
        <dbReference type="EMBL" id="KAF2469717.1"/>
    </source>
</evidence>
<gene>
    <name evidence="1" type="ORF">BDR25DRAFT_334695</name>
</gene>
<reference evidence="1" key="1">
    <citation type="journal article" date="2020" name="Stud. Mycol.">
        <title>101 Dothideomycetes genomes: a test case for predicting lifestyles and emergence of pathogens.</title>
        <authorList>
            <person name="Haridas S."/>
            <person name="Albert R."/>
            <person name="Binder M."/>
            <person name="Bloem J."/>
            <person name="Labutti K."/>
            <person name="Salamov A."/>
            <person name="Andreopoulos B."/>
            <person name="Baker S."/>
            <person name="Barry K."/>
            <person name="Bills G."/>
            <person name="Bluhm B."/>
            <person name="Cannon C."/>
            <person name="Castanera R."/>
            <person name="Culley D."/>
            <person name="Daum C."/>
            <person name="Ezra D."/>
            <person name="Gonzalez J."/>
            <person name="Henrissat B."/>
            <person name="Kuo A."/>
            <person name="Liang C."/>
            <person name="Lipzen A."/>
            <person name="Lutzoni F."/>
            <person name="Magnuson J."/>
            <person name="Mondo S."/>
            <person name="Nolan M."/>
            <person name="Ohm R."/>
            <person name="Pangilinan J."/>
            <person name="Park H.-J."/>
            <person name="Ramirez L."/>
            <person name="Alfaro M."/>
            <person name="Sun H."/>
            <person name="Tritt A."/>
            <person name="Yoshinaga Y."/>
            <person name="Zwiers L.-H."/>
            <person name="Turgeon B."/>
            <person name="Goodwin S."/>
            <person name="Spatafora J."/>
            <person name="Crous P."/>
            <person name="Grigoriev I."/>
        </authorList>
    </citation>
    <scope>NUCLEOTIDE SEQUENCE</scope>
    <source>
        <strain evidence="1">ATCC 200398</strain>
    </source>
</reference>
<sequence>MASDKRIILITGANNGIGFDSSYALAAASPNNHIIMGVRTMSKGETAIKEIQTRKPQGTLSLVQLDISDDESITAAAQQLASEFGRIDVLVNNAGIVVKGPPSRDSLRATFETNVYGPMLLTQAIIPLVQKSKDPRIINVSSTMGSIGLRTDPTWAHYKQQFDVYRMSKSAMNMMSACQYFQHKDWGCKVWAYCPGFVVTDLTGREDRQRRIDNGAESSETSAQGILEIVEGKRDGEVNQFVERYGKVAPW</sequence>